<dbReference type="AlphaFoldDB" id="E0QRX7"/>
<name>E0QRX7_9ACTO</name>
<dbReference type="Proteomes" id="UP000003045">
    <property type="component" value="Unassembled WGS sequence"/>
</dbReference>
<organism evidence="1 2">
    <name type="scientific">Mobiluncus mulieris ATCC 35239</name>
    <dbReference type="NCBI Taxonomy" id="871571"/>
    <lineage>
        <taxon>Bacteria</taxon>
        <taxon>Bacillati</taxon>
        <taxon>Actinomycetota</taxon>
        <taxon>Actinomycetes</taxon>
        <taxon>Actinomycetales</taxon>
        <taxon>Actinomycetaceae</taxon>
        <taxon>Mobiluncus</taxon>
    </lineage>
</organism>
<dbReference type="EMBL" id="AEET01000033">
    <property type="protein sequence ID" value="EFM45835.1"/>
    <property type="molecule type" value="Genomic_DNA"/>
</dbReference>
<accession>E0QRX7</accession>
<evidence type="ECO:0000313" key="2">
    <source>
        <dbReference type="Proteomes" id="UP000003045"/>
    </source>
</evidence>
<keyword evidence="2" id="KW-1185">Reference proteome</keyword>
<protein>
    <submittedName>
        <fullName evidence="1">Uncharacterized protein</fullName>
    </submittedName>
</protein>
<evidence type="ECO:0000313" key="1">
    <source>
        <dbReference type="EMBL" id="EFM45835.1"/>
    </source>
</evidence>
<sequence>MASLRIGFVRFMRCHPGFSAKVSGGSPFETRAFAVVFHSLIAFGQWQ</sequence>
<reference evidence="1" key="1">
    <citation type="submission" date="2010-08" db="EMBL/GenBank/DDBJ databases">
        <authorList>
            <person name="Muzny D."/>
            <person name="Qin X."/>
            <person name="Deng J."/>
            <person name="Jiang H."/>
            <person name="Liu Y."/>
            <person name="Qu J."/>
            <person name="Song X.-Z."/>
            <person name="Zhang L."/>
            <person name="Thornton R."/>
            <person name="Coyle M."/>
            <person name="Francisco L."/>
            <person name="Jackson L."/>
            <person name="Javaid M."/>
            <person name="Korchina V."/>
            <person name="Kovar C."/>
            <person name="Mata R."/>
            <person name="Mathew T."/>
            <person name="Ngo R."/>
            <person name="Nguyen L."/>
            <person name="Nguyen N."/>
            <person name="Okwuonu G."/>
            <person name="Ongeri F."/>
            <person name="Pham C."/>
            <person name="Simmons D."/>
            <person name="Wilczek-Boney K."/>
            <person name="Hale W."/>
            <person name="Jakkamsetti A."/>
            <person name="Pham P."/>
            <person name="Ruth R."/>
            <person name="San Lucas F."/>
            <person name="Warren J."/>
            <person name="Zhang J."/>
            <person name="Zhao Z."/>
            <person name="Zhou C."/>
            <person name="Zhu D."/>
            <person name="Lee S."/>
            <person name="Bess C."/>
            <person name="Blankenburg K."/>
            <person name="Forbes L."/>
            <person name="Fu Q."/>
            <person name="Gubbala S."/>
            <person name="Hirani K."/>
            <person name="Jayaseelan J.C."/>
            <person name="Lara F."/>
            <person name="Munidasa M."/>
            <person name="Palculict T."/>
            <person name="Patil S."/>
            <person name="Pu L.-L."/>
            <person name="Saada N."/>
            <person name="Tang L."/>
            <person name="Weissenberger G."/>
            <person name="Zhu Y."/>
            <person name="Hemphill L."/>
            <person name="Shang Y."/>
            <person name="Youmans B."/>
            <person name="Ayvaz T."/>
            <person name="Ross M."/>
            <person name="Santibanez J."/>
            <person name="Aqrawi P."/>
            <person name="Gross S."/>
            <person name="Joshi V."/>
            <person name="Fowler G."/>
            <person name="Nazareth L."/>
            <person name="Reid J."/>
            <person name="Worley K."/>
            <person name="Petrosino J."/>
            <person name="Highlander S."/>
            <person name="Gibbs R."/>
        </authorList>
    </citation>
    <scope>NUCLEOTIDE SEQUENCE [LARGE SCALE GENOMIC DNA]</scope>
    <source>
        <strain evidence="1">ATCC 35239</strain>
    </source>
</reference>
<dbReference type="HOGENOM" id="CLU_3170341_0_0_11"/>
<comment type="caution">
    <text evidence="1">The sequence shown here is derived from an EMBL/GenBank/DDBJ whole genome shotgun (WGS) entry which is preliminary data.</text>
</comment>
<proteinExistence type="predicted"/>
<gene>
    <name evidence="1" type="ORF">HMPREF0580_1642</name>
</gene>